<evidence type="ECO:0000313" key="3">
    <source>
        <dbReference type="Proteomes" id="UP000309128"/>
    </source>
</evidence>
<proteinExistence type="predicted"/>
<keyword evidence="3" id="KW-1185">Reference proteome</keyword>
<gene>
    <name evidence="2" type="ORF">ETD86_30350</name>
</gene>
<comment type="caution">
    <text evidence="2">The sequence shown here is derived from an EMBL/GenBank/DDBJ whole genome shotgun (WGS) entry which is preliminary data.</text>
</comment>
<keyword evidence="1" id="KW-0732">Signal</keyword>
<reference evidence="2 3" key="1">
    <citation type="submission" date="2019-05" db="EMBL/GenBank/DDBJ databases">
        <title>Draft genome sequence of Nonomuraea turkmeniaca DSM 43926.</title>
        <authorList>
            <person name="Saricaoglu S."/>
            <person name="Isik K."/>
        </authorList>
    </citation>
    <scope>NUCLEOTIDE SEQUENCE [LARGE SCALE GENOMIC DNA]</scope>
    <source>
        <strain evidence="2 3">DSM 43926</strain>
    </source>
</reference>
<dbReference type="EMBL" id="VCKY01000119">
    <property type="protein sequence ID" value="TMR13592.1"/>
    <property type="molecule type" value="Genomic_DNA"/>
</dbReference>
<accession>A0A5S4F9I6</accession>
<sequence>MINRVLAGTAVGLTLLSGTATAHAEPVKGAPELTHNELYKAAKLPKVSCKLNKGTSTASTKKYVTELVGCLNTAWKPAIKDFKPVEVKFKEASDKRSCSTGMDLSGSIAEVCATFISVRLANDWIKAKDDLKVFTSIVMTWSGVVTGQTGIGEAWWSLENGAVESVMHEHNRRYYLQVDCFAGVSAKSLGRVVKDWKPVIKVPDSWKNRFHGKTANRLYWIKKGYASGRPGACNTWTAGSTKVA</sequence>
<evidence type="ECO:0000313" key="2">
    <source>
        <dbReference type="EMBL" id="TMR13592.1"/>
    </source>
</evidence>
<dbReference type="OrthoDB" id="9774900at2"/>
<feature type="chain" id="PRO_5024350056" description="Metalloprotease" evidence="1">
    <location>
        <begin position="25"/>
        <end position="244"/>
    </location>
</feature>
<evidence type="ECO:0008006" key="4">
    <source>
        <dbReference type="Google" id="ProtNLM"/>
    </source>
</evidence>
<protein>
    <recommendedName>
        <fullName evidence="4">Metalloprotease</fullName>
    </recommendedName>
</protein>
<dbReference type="RefSeq" id="WP_138669818.1">
    <property type="nucleotide sequence ID" value="NZ_VCKY01000119.1"/>
</dbReference>
<evidence type="ECO:0000256" key="1">
    <source>
        <dbReference type="SAM" id="SignalP"/>
    </source>
</evidence>
<feature type="signal peptide" evidence="1">
    <location>
        <begin position="1"/>
        <end position="24"/>
    </location>
</feature>
<dbReference type="Proteomes" id="UP000309128">
    <property type="component" value="Unassembled WGS sequence"/>
</dbReference>
<name>A0A5S4F9I6_9ACTN</name>
<organism evidence="2 3">
    <name type="scientific">Nonomuraea turkmeniaca</name>
    <dbReference type="NCBI Taxonomy" id="103838"/>
    <lineage>
        <taxon>Bacteria</taxon>
        <taxon>Bacillati</taxon>
        <taxon>Actinomycetota</taxon>
        <taxon>Actinomycetes</taxon>
        <taxon>Streptosporangiales</taxon>
        <taxon>Streptosporangiaceae</taxon>
        <taxon>Nonomuraea</taxon>
    </lineage>
</organism>
<dbReference type="AlphaFoldDB" id="A0A5S4F9I6"/>